<comment type="similarity">
    <text evidence="2 6">Belongs to the glycosyl hydrolase 43 family.</text>
</comment>
<dbReference type="PANTHER" id="PTHR43301:SF3">
    <property type="entry name" value="ARABINAN ENDO-1,5-ALPHA-L-ARABINOSIDASE A-RELATED"/>
    <property type="match status" value="1"/>
</dbReference>
<proteinExistence type="inferred from homology"/>
<dbReference type="Pfam" id="PF04616">
    <property type="entry name" value="Glyco_hydro_43"/>
    <property type="match status" value="1"/>
</dbReference>
<evidence type="ECO:0000256" key="2">
    <source>
        <dbReference type="ARBA" id="ARBA00009865"/>
    </source>
</evidence>
<keyword evidence="3 6" id="KW-0378">Hydrolase</keyword>
<dbReference type="InterPro" id="IPR006710">
    <property type="entry name" value="Glyco_hydro_43"/>
</dbReference>
<dbReference type="GO" id="GO:0004553">
    <property type="term" value="F:hydrolase activity, hydrolyzing O-glycosyl compounds"/>
    <property type="evidence" value="ECO:0007669"/>
    <property type="project" value="InterPro"/>
</dbReference>
<evidence type="ECO:0000256" key="6">
    <source>
        <dbReference type="RuleBase" id="RU361187"/>
    </source>
</evidence>
<dbReference type="InterPro" id="IPR050727">
    <property type="entry name" value="GH43_arabinanases"/>
</dbReference>
<dbReference type="SUPFAM" id="SSF75005">
    <property type="entry name" value="Arabinanase/levansucrase/invertase"/>
    <property type="match status" value="1"/>
</dbReference>
<evidence type="ECO:0000256" key="5">
    <source>
        <dbReference type="PIRSR" id="PIRSR606710-2"/>
    </source>
</evidence>
<sequence>MYKWLCILLALTGPQVLPAQDRPVYLFSYFKDNGQDGLHLAYSEDALQWTALNKDAALLSPALGQNKLMRDPCIIRGGDGLFHLVFTISWKEPSIGYASSKDLVHWSPQKQIPVLQQDSGVRNCWAPEITYDPATKEYLIYWSSTITGRFPAGTESEDGFNHRIYCVTTKDFNAFSETRLLYEPGFNVIDASIVRDGKRWVMFLKDESLQPVPAKNLKLAFARKLAGPYSPATAPITGQYWAEGPATVKKDNQWLLYFDKYQEGSYGAMSSTDLRNWKDISDKISLPKGIRHGSIFTVTRAEFDHLLMHTLK</sequence>
<dbReference type="PANTHER" id="PTHR43301">
    <property type="entry name" value="ARABINAN ENDO-1,5-ALPHA-L-ARABINOSIDASE"/>
    <property type="match status" value="1"/>
</dbReference>
<comment type="pathway">
    <text evidence="1">Glycan metabolism; L-arabinan degradation.</text>
</comment>
<evidence type="ECO:0000256" key="3">
    <source>
        <dbReference type="ARBA" id="ARBA00022801"/>
    </source>
</evidence>
<dbReference type="Gene3D" id="2.115.10.20">
    <property type="entry name" value="Glycosyl hydrolase domain, family 43"/>
    <property type="match status" value="1"/>
</dbReference>
<organism evidence="7 8">
    <name type="scientific">Candidatus Pseudobacter hemicellulosilyticus</name>
    <dbReference type="NCBI Taxonomy" id="3121375"/>
    <lineage>
        <taxon>Bacteria</taxon>
        <taxon>Pseudomonadati</taxon>
        <taxon>Bacteroidota</taxon>
        <taxon>Chitinophagia</taxon>
        <taxon>Chitinophagales</taxon>
        <taxon>Chitinophagaceae</taxon>
        <taxon>Pseudobacter</taxon>
    </lineage>
</organism>
<dbReference type="AlphaFoldDB" id="A0AAJ6BHL6"/>
<protein>
    <submittedName>
        <fullName evidence="7">Glycoside hydrolase family 43 protein</fullName>
    </submittedName>
</protein>
<dbReference type="CDD" id="cd08983">
    <property type="entry name" value="GH43_Bt3655-like"/>
    <property type="match status" value="1"/>
</dbReference>
<evidence type="ECO:0000256" key="1">
    <source>
        <dbReference type="ARBA" id="ARBA00004834"/>
    </source>
</evidence>
<name>A0AAJ6BHL6_9BACT</name>
<evidence type="ECO:0000256" key="4">
    <source>
        <dbReference type="ARBA" id="ARBA00023295"/>
    </source>
</evidence>
<dbReference type="EMBL" id="CP119311">
    <property type="protein sequence ID" value="WEK37865.1"/>
    <property type="molecule type" value="Genomic_DNA"/>
</dbReference>
<feature type="site" description="Important for catalytic activity, responsible for pKa modulation of the active site Glu and correct orientation of both the proton donor and substrate" evidence="5">
    <location>
        <position position="190"/>
    </location>
</feature>
<dbReference type="GO" id="GO:0005975">
    <property type="term" value="P:carbohydrate metabolic process"/>
    <property type="evidence" value="ECO:0007669"/>
    <property type="project" value="InterPro"/>
</dbReference>
<keyword evidence="4 6" id="KW-0326">Glycosidase</keyword>
<accession>A0AAJ6BHL6</accession>
<gene>
    <name evidence="7" type="ORF">P0Y53_10155</name>
</gene>
<reference evidence="7" key="1">
    <citation type="submission" date="2023-03" db="EMBL/GenBank/DDBJ databases">
        <title>Andean soil-derived lignocellulolytic bacterial consortium as a source of novel taxa and putative plastic-active enzymes.</title>
        <authorList>
            <person name="Diaz-Garcia L."/>
            <person name="Chuvochina M."/>
            <person name="Feuerriegel G."/>
            <person name="Bunk B."/>
            <person name="Sproer C."/>
            <person name="Streit W.R."/>
            <person name="Rodriguez L.M."/>
            <person name="Overmann J."/>
            <person name="Jimenez D.J."/>
        </authorList>
    </citation>
    <scope>NUCLEOTIDE SEQUENCE</scope>
    <source>
        <strain evidence="7">MAG 7</strain>
    </source>
</reference>
<evidence type="ECO:0000313" key="8">
    <source>
        <dbReference type="Proteomes" id="UP001220610"/>
    </source>
</evidence>
<dbReference type="Proteomes" id="UP001220610">
    <property type="component" value="Chromosome"/>
</dbReference>
<evidence type="ECO:0000313" key="7">
    <source>
        <dbReference type="EMBL" id="WEK37865.1"/>
    </source>
</evidence>
<dbReference type="InterPro" id="IPR023296">
    <property type="entry name" value="Glyco_hydro_beta-prop_sf"/>
</dbReference>